<evidence type="ECO:0000256" key="3">
    <source>
        <dbReference type="ARBA" id="ARBA00023015"/>
    </source>
</evidence>
<comment type="subcellular location">
    <subcellularLocation>
        <location evidence="1">Nucleus</location>
    </subcellularLocation>
</comment>
<dbReference type="EMBL" id="JACMSC010000004">
    <property type="protein sequence ID" value="KAG6524880.1"/>
    <property type="molecule type" value="Genomic_DNA"/>
</dbReference>
<evidence type="ECO:0000256" key="2">
    <source>
        <dbReference type="ARBA" id="ARBA00022737"/>
    </source>
</evidence>
<feature type="region of interest" description="Disordered" evidence="8">
    <location>
        <begin position="978"/>
        <end position="998"/>
    </location>
</feature>
<dbReference type="InterPro" id="IPR044808">
    <property type="entry name" value="ERF_plant"/>
</dbReference>
<keyword evidence="6" id="KW-0539">Nucleus</keyword>
<dbReference type="AlphaFoldDB" id="A0A8J5LPS9"/>
<feature type="compositionally biased region" description="Basic and acidic residues" evidence="8">
    <location>
        <begin position="987"/>
        <end position="998"/>
    </location>
</feature>
<evidence type="ECO:0000256" key="1">
    <source>
        <dbReference type="ARBA" id="ARBA00004123"/>
    </source>
</evidence>
<comment type="caution">
    <text evidence="10">The sequence shown here is derived from an EMBL/GenBank/DDBJ whole genome shotgun (WGS) entry which is preliminary data.</text>
</comment>
<evidence type="ECO:0000256" key="8">
    <source>
        <dbReference type="SAM" id="MobiDB-lite"/>
    </source>
</evidence>
<dbReference type="Gene3D" id="3.30.730.10">
    <property type="entry name" value="AP2/ERF domain"/>
    <property type="match status" value="1"/>
</dbReference>
<dbReference type="GO" id="GO:0003700">
    <property type="term" value="F:DNA-binding transcription factor activity"/>
    <property type="evidence" value="ECO:0007669"/>
    <property type="project" value="InterPro"/>
</dbReference>
<dbReference type="GO" id="GO:0005634">
    <property type="term" value="C:nucleus"/>
    <property type="evidence" value="ECO:0007669"/>
    <property type="project" value="UniProtKB-SubCell"/>
</dbReference>
<dbReference type="Gene3D" id="1.25.40.10">
    <property type="entry name" value="Tetratricopeptide repeat domain"/>
    <property type="match status" value="1"/>
</dbReference>
<dbReference type="PROSITE" id="PS51032">
    <property type="entry name" value="AP2_ERF"/>
    <property type="match status" value="1"/>
</dbReference>
<dbReference type="PANTHER" id="PTHR31190">
    <property type="entry name" value="DNA-BINDING DOMAIN"/>
    <property type="match status" value="1"/>
</dbReference>
<dbReference type="Proteomes" id="UP000734854">
    <property type="component" value="Unassembled WGS sequence"/>
</dbReference>
<dbReference type="PROSITE" id="PS51375">
    <property type="entry name" value="PPR"/>
    <property type="match status" value="1"/>
</dbReference>
<proteinExistence type="predicted"/>
<evidence type="ECO:0000256" key="4">
    <source>
        <dbReference type="ARBA" id="ARBA00023125"/>
    </source>
</evidence>
<accession>A0A8J5LPS9</accession>
<evidence type="ECO:0000259" key="9">
    <source>
        <dbReference type="PROSITE" id="PS51032"/>
    </source>
</evidence>
<feature type="region of interest" description="Disordered" evidence="8">
    <location>
        <begin position="83"/>
        <end position="105"/>
    </location>
</feature>
<keyword evidence="4" id="KW-0238">DNA-binding</keyword>
<feature type="compositionally biased region" description="Polar residues" evidence="8">
    <location>
        <begin position="86"/>
        <end position="97"/>
    </location>
</feature>
<dbReference type="SUPFAM" id="SSF54171">
    <property type="entry name" value="DNA-binding domain"/>
    <property type="match status" value="1"/>
</dbReference>
<gene>
    <name evidence="10" type="ORF">ZIOFF_014824</name>
</gene>
<dbReference type="InterPro" id="IPR011990">
    <property type="entry name" value="TPR-like_helical_dom_sf"/>
</dbReference>
<organism evidence="10 11">
    <name type="scientific">Zingiber officinale</name>
    <name type="common">Ginger</name>
    <name type="synonym">Amomum zingiber</name>
    <dbReference type="NCBI Taxonomy" id="94328"/>
    <lineage>
        <taxon>Eukaryota</taxon>
        <taxon>Viridiplantae</taxon>
        <taxon>Streptophyta</taxon>
        <taxon>Embryophyta</taxon>
        <taxon>Tracheophyta</taxon>
        <taxon>Spermatophyta</taxon>
        <taxon>Magnoliopsida</taxon>
        <taxon>Liliopsida</taxon>
        <taxon>Zingiberales</taxon>
        <taxon>Zingiberaceae</taxon>
        <taxon>Zingiber</taxon>
    </lineage>
</organism>
<evidence type="ECO:0000313" key="11">
    <source>
        <dbReference type="Proteomes" id="UP000734854"/>
    </source>
</evidence>
<feature type="repeat" description="PPR" evidence="7">
    <location>
        <begin position="800"/>
        <end position="834"/>
    </location>
</feature>
<sequence>MIRGAIKDYACHCHMKRWIPTPKKIYEDPSEIASRIQKMKLSTSNNEASKDISLEKAEQIVQEIVAKSFAKFREMAKAELLHGNKSRTLPDSRSGGNPKSLAHDDTQLDDIPALAQARTKVDGGTGGARILKGASFNLFWFRPPPIVIPSLAPAAMEGTSSPPSAPASYIDLAFLEQFRMKETFVFVTLSHYSTVHLLTCERAAPQLKYRGVRRRPWGKWVAEIRDPHKAARVWLGTFATAEDATRAYDRAALLFRCSRAKLNFPEDVRLRPPSSSSASAAAAADPPMPGAAAVSDYLAYSRLLLGSPEGLLDQFVAYDARASPAMQGGCSSLPLRSFPVSSVSSSTRTPFDAPSEAAELQIINWGRGGGGGGGGAEESAESWTDSIEYYSVPRVPSMQCGSAFLHCAVAASRFRRSRSASPGHYLQIRVPEVGFLGGRSQERRCGLGGDGQRDVVGGGAVRILSAGASHLRGVPGGGGGAAVAGRAGCACRSCYRRRTWRCKVRNRVVATFWCPLAARLTLLYSHGNAADLGQIFDLFDELRTHIRVNIHHEVARAKPVLFLLLLLCNRSKDYFFREFFYEKGRILMLQTLVSVQLYLEIYPCLLHHQMPIASFFESLKLSLKDLHKSSSESVILACFKEGFLQSIRFNPTACCSALEPSSLQLAIYPLLATYSSADNLAYPRHSLTDLSLPFPPHDCKIIFISVALGYMKLEAWFLSFCSVSNRKKGRKLKTLPYIHRLEKKIPREDVNECIKEVGKENMLQIATTDVTSLAVGRCNANGLEALKIFDGMIEKGYTIDVFAYCASISALVKRGTLEDASLWVEKMLGIGINPDTISAILTTNFAVILAGVLPAIPAGVYPAIPADVAIPIHHYYDRIFDVMKKARHTSTFDSSDPTVGSKTFMLEVPKIDTITNTSTRDIIEYLDLPRYKHKHVFVEEMIRGAINDYAYHCHMKRWIPTPKKTYEDPLEIASRIQQMKLSTSDDEASKDISPDKAE</sequence>
<dbReference type="CDD" id="cd00018">
    <property type="entry name" value="AP2"/>
    <property type="match status" value="1"/>
</dbReference>
<feature type="domain" description="AP2/ERF" evidence="9">
    <location>
        <begin position="208"/>
        <end position="265"/>
    </location>
</feature>
<dbReference type="InterPro" id="IPR001471">
    <property type="entry name" value="AP2/ERF_dom"/>
</dbReference>
<keyword evidence="5" id="KW-0804">Transcription</keyword>
<evidence type="ECO:0000256" key="5">
    <source>
        <dbReference type="ARBA" id="ARBA00023163"/>
    </source>
</evidence>
<dbReference type="InterPro" id="IPR002885">
    <property type="entry name" value="PPR_rpt"/>
</dbReference>
<keyword evidence="2" id="KW-0677">Repeat</keyword>
<evidence type="ECO:0000256" key="6">
    <source>
        <dbReference type="ARBA" id="ARBA00023242"/>
    </source>
</evidence>
<evidence type="ECO:0000313" key="10">
    <source>
        <dbReference type="EMBL" id="KAG6524880.1"/>
    </source>
</evidence>
<protein>
    <recommendedName>
        <fullName evidence="9">AP2/ERF domain-containing protein</fullName>
    </recommendedName>
</protein>
<dbReference type="InterPro" id="IPR016177">
    <property type="entry name" value="DNA-bd_dom_sf"/>
</dbReference>
<reference evidence="10 11" key="1">
    <citation type="submission" date="2020-08" db="EMBL/GenBank/DDBJ databases">
        <title>Plant Genome Project.</title>
        <authorList>
            <person name="Zhang R.-G."/>
        </authorList>
    </citation>
    <scope>NUCLEOTIDE SEQUENCE [LARGE SCALE GENOMIC DNA]</scope>
    <source>
        <tissue evidence="10">Rhizome</tissue>
    </source>
</reference>
<dbReference type="GO" id="GO:0009873">
    <property type="term" value="P:ethylene-activated signaling pathway"/>
    <property type="evidence" value="ECO:0007669"/>
    <property type="project" value="InterPro"/>
</dbReference>
<dbReference type="PANTHER" id="PTHR31190:SF160">
    <property type="entry name" value="OSJNBA0042L16.9 PROTEIN"/>
    <property type="match status" value="1"/>
</dbReference>
<dbReference type="PRINTS" id="PR00367">
    <property type="entry name" value="ETHRSPELEMNT"/>
</dbReference>
<name>A0A8J5LPS9_ZINOF</name>
<evidence type="ECO:0000256" key="7">
    <source>
        <dbReference type="PROSITE-ProRule" id="PRU00708"/>
    </source>
</evidence>
<dbReference type="GO" id="GO:0003677">
    <property type="term" value="F:DNA binding"/>
    <property type="evidence" value="ECO:0007669"/>
    <property type="project" value="UniProtKB-KW"/>
</dbReference>
<dbReference type="FunFam" id="3.30.730.10:FF:000001">
    <property type="entry name" value="Ethylene-responsive transcription factor 2"/>
    <property type="match status" value="1"/>
</dbReference>
<dbReference type="InterPro" id="IPR036955">
    <property type="entry name" value="AP2/ERF_dom_sf"/>
</dbReference>
<keyword evidence="11" id="KW-1185">Reference proteome</keyword>
<dbReference type="Pfam" id="PF00847">
    <property type="entry name" value="AP2"/>
    <property type="match status" value="1"/>
</dbReference>
<dbReference type="SMART" id="SM00380">
    <property type="entry name" value="AP2"/>
    <property type="match status" value="1"/>
</dbReference>
<keyword evidence="3" id="KW-0805">Transcription regulation</keyword>